<feature type="transmembrane region" description="Helical" evidence="1">
    <location>
        <begin position="34"/>
        <end position="52"/>
    </location>
</feature>
<evidence type="ECO:0000259" key="2">
    <source>
        <dbReference type="Pfam" id="PF00884"/>
    </source>
</evidence>
<comment type="caution">
    <text evidence="3">The sequence shown here is derived from an EMBL/GenBank/DDBJ whole genome shotgun (WGS) entry which is preliminary data.</text>
</comment>
<feature type="transmembrane region" description="Helical" evidence="1">
    <location>
        <begin position="64"/>
        <end position="91"/>
    </location>
</feature>
<sequence length="542" mass="60078">MRRAWPVASLALAALVLYLLLVLPNHPDAVTSGAILFFPLELPLILALLIVLRQQAPSTQIVRIALVAILGAIGLLKMADYAMFVSFGRGFNPLLDLHLIEAGWRLLSDAVGAFSAALCILGGLLAIGTTVAATWWATGHWARIESRGRWRAGGIAATLGAAVLLVGDVGHAMQQWRLPISPPGEAFTARLGVERAISYQEAFQDLRSFDLASVGDPFRETAPLLDHIDERDVLFIFVESYGRASFDTPLYAPTHRETLRTLEARLAESGVAMRSAWLRAPMIGGQSWLSHATLANGVWITNQWRYAELLASDRWSLFHFAADAGFRTAAVMPAITLDWPEADRMGFETVLAADDLGYRGQPFNWVTMPDQYTLVALDRLLLKTPDPRPLFAQVALISSHAPWVPIPPLLGWDELGDGTIFDTWAQSGDPPDIVWRDRDRVREQYRKAVDYSLKVVGGYALRQFDRIPLMVVLGDHQTARFVSQSDSFDVPIHIIGPPKLIERTDAWGWQQGLIPAEESPVWRMDSFRDRFLSAFSSAEPVL</sequence>
<keyword evidence="1" id="KW-0472">Membrane</keyword>
<feature type="transmembrane region" description="Helical" evidence="1">
    <location>
        <begin position="150"/>
        <end position="173"/>
    </location>
</feature>
<organism evidence="3 4">
    <name type="scientific">Pelagibius litoralis</name>
    <dbReference type="NCBI Taxonomy" id="374515"/>
    <lineage>
        <taxon>Bacteria</taxon>
        <taxon>Pseudomonadati</taxon>
        <taxon>Pseudomonadota</taxon>
        <taxon>Alphaproteobacteria</taxon>
        <taxon>Rhodospirillales</taxon>
        <taxon>Rhodovibrionaceae</taxon>
        <taxon>Pelagibius</taxon>
    </lineage>
</organism>
<accession>A0A967F386</accession>
<feature type="domain" description="Sulfatase N-terminal" evidence="2">
    <location>
        <begin position="232"/>
        <end position="405"/>
    </location>
</feature>
<keyword evidence="1" id="KW-1133">Transmembrane helix</keyword>
<name>A0A967F386_9PROT</name>
<dbReference type="SUPFAM" id="SSF53649">
    <property type="entry name" value="Alkaline phosphatase-like"/>
    <property type="match status" value="1"/>
</dbReference>
<feature type="transmembrane region" description="Helical" evidence="1">
    <location>
        <begin position="111"/>
        <end position="138"/>
    </location>
</feature>
<proteinExistence type="predicted"/>
<gene>
    <name evidence="3" type="ORF">HBA54_26185</name>
</gene>
<dbReference type="EMBL" id="JAAQPH010000032">
    <property type="protein sequence ID" value="NIA72085.1"/>
    <property type="molecule type" value="Genomic_DNA"/>
</dbReference>
<protein>
    <submittedName>
        <fullName evidence="3">Sulfatase</fullName>
    </submittedName>
</protein>
<evidence type="ECO:0000313" key="4">
    <source>
        <dbReference type="Proteomes" id="UP000761264"/>
    </source>
</evidence>
<keyword evidence="1" id="KW-0812">Transmembrane</keyword>
<dbReference type="Proteomes" id="UP000761264">
    <property type="component" value="Unassembled WGS sequence"/>
</dbReference>
<keyword evidence="4" id="KW-1185">Reference proteome</keyword>
<dbReference type="AlphaFoldDB" id="A0A967F386"/>
<dbReference type="Pfam" id="PF00884">
    <property type="entry name" value="Sulfatase"/>
    <property type="match status" value="1"/>
</dbReference>
<dbReference type="InterPro" id="IPR000917">
    <property type="entry name" value="Sulfatase_N"/>
</dbReference>
<evidence type="ECO:0000313" key="3">
    <source>
        <dbReference type="EMBL" id="NIA72085.1"/>
    </source>
</evidence>
<dbReference type="Gene3D" id="3.40.720.10">
    <property type="entry name" value="Alkaline Phosphatase, subunit A"/>
    <property type="match status" value="1"/>
</dbReference>
<evidence type="ECO:0000256" key="1">
    <source>
        <dbReference type="SAM" id="Phobius"/>
    </source>
</evidence>
<reference evidence="3" key="1">
    <citation type="submission" date="2020-03" db="EMBL/GenBank/DDBJ databases">
        <title>Genome of Pelagibius litoralis DSM 21314T.</title>
        <authorList>
            <person name="Wang G."/>
        </authorList>
    </citation>
    <scope>NUCLEOTIDE SEQUENCE</scope>
    <source>
        <strain evidence="3">DSM 21314</strain>
    </source>
</reference>
<dbReference type="InterPro" id="IPR017850">
    <property type="entry name" value="Alkaline_phosphatase_core_sf"/>
</dbReference>